<dbReference type="Proteomes" id="UP000030980">
    <property type="component" value="Unassembled WGS sequence"/>
</dbReference>
<evidence type="ECO:0000313" key="2">
    <source>
        <dbReference type="Proteomes" id="UP000030980"/>
    </source>
</evidence>
<dbReference type="AlphaFoldDB" id="A0A0B3C589"/>
<gene>
    <name evidence="1" type="ORF">PT85_03545</name>
</gene>
<dbReference type="STRING" id="706570.PT85_03545"/>
<dbReference type="RefSeq" id="WP_039605918.1">
    <property type="nucleotide sequence ID" value="NZ_FMUP01000005.1"/>
</dbReference>
<comment type="caution">
    <text evidence="1">The sequence shown here is derived from an EMBL/GenBank/DDBJ whole genome shotgun (WGS) entry which is preliminary data.</text>
</comment>
<dbReference type="SUPFAM" id="SSF56731">
    <property type="entry name" value="DNA primase core"/>
    <property type="match status" value="1"/>
</dbReference>
<dbReference type="EMBL" id="JTAK01000001">
    <property type="protein sequence ID" value="KHO66637.1"/>
    <property type="molecule type" value="Genomic_DNA"/>
</dbReference>
<organism evidence="1 2">
    <name type="scientific">Pseudomonas flexibilis</name>
    <dbReference type="NCBI Taxonomy" id="706570"/>
    <lineage>
        <taxon>Bacteria</taxon>
        <taxon>Pseudomonadati</taxon>
        <taxon>Pseudomonadota</taxon>
        <taxon>Gammaproteobacteria</taxon>
        <taxon>Pseudomonadales</taxon>
        <taxon>Pseudomonadaceae</taxon>
        <taxon>Pseudomonas</taxon>
    </lineage>
</organism>
<keyword evidence="2" id="KW-1185">Reference proteome</keyword>
<proteinExistence type="predicted"/>
<dbReference type="Gene3D" id="3.40.1360.10">
    <property type="match status" value="1"/>
</dbReference>
<accession>A0A0B3C589</accession>
<evidence type="ECO:0000313" key="1">
    <source>
        <dbReference type="EMBL" id="KHO66637.1"/>
    </source>
</evidence>
<dbReference type="Pfam" id="PF13155">
    <property type="entry name" value="Toprim_2"/>
    <property type="match status" value="1"/>
</dbReference>
<name>A0A0B3C589_9PSED</name>
<sequence>MKSMDREIRAEVLRRLESDYGLRPVTGTHYLRKGECPACGKRELYARQDEPWFIKCGRESKCGQMWHVKELFEDLFDDWSKRAPATEQDPLATARSYLTFARGFDLSLINGWFTQENYWDRDLSIGSATVRFALEKGGYWERLIDRPHRFGKKKARFAPGQSPRGYWWCPPCVDLLAVDELWIVEGIFDAIALLHHGIAAVAAMGSGYYPEESLKALRTLRAEPDSKLPKLVWALDNEPGAHRFTRKHAKLARELGFHCEAAQIPQRERKHDWNDLHQRWQFIEDAEKRTEQIERDLKEARHHGALLLAESAEEKGVLMYQWRERHEFHFGFDSRLYWFKLDLERFNKALQALEESDEAEDRALTDRQMRAKALRQAGAVVEIANCYPQALYFQRNEVTDESWYYFRIDFPHDAPSVRNTFTGGQVAAASEFKKRLLGMAAGAVFTGTGSQLDRIMKEQLYALKTVETIDFIGYSKNHGAYVFGDLAVRGGIVEKANDEDYFEFGKLRLKTLQKSIRLELALSDEGYRSEWLDWLWTCFGAKGVIALAFWFGSLFAEQIRAEFQSFPFLEVTGEAGAGKSTLLMFLWKLFGRPDEEGKDPSKMSKAGLRRWLAQVSGMPLVMLEADRSDVAGSGHGKAFDWDEFKPMFNGGSLGVTGVKTAGNETHEPPFRGTLVMSQNAAVQASEAIMTRIVKLHFVRPEVTSTSRAAADNLNHLSTKDVSHFLLMAAKKEAAVLELFRERVKVHETTLRGLQQIRVERIIKNHAQMMALVDALRLIVPLTDHQLASVQQTLMGMALERQAAINADHPQVAEFWEVYEYLESLGDGPMVNHSKKDELIAINLNEFCERAAEHRQKLADVNTLRDLLRESRRHKLIEANKSVDSAVRAHWNLKNPLSPRCTTVKCWVFKK</sequence>
<reference evidence="1 2" key="1">
    <citation type="submission" date="2014-11" db="EMBL/GenBank/DDBJ databases">
        <title>Genome sequence of Pseudomonas tuomuerensis JCM 14085.</title>
        <authorList>
            <person name="Shin S.-K."/>
            <person name="Yi H."/>
        </authorList>
    </citation>
    <scope>NUCLEOTIDE SEQUENCE [LARGE SCALE GENOMIC DNA]</scope>
    <source>
        <strain evidence="1 2">JCM 14085</strain>
    </source>
</reference>
<dbReference type="CDD" id="cd01029">
    <property type="entry name" value="TOPRIM_primases"/>
    <property type="match status" value="1"/>
</dbReference>
<dbReference type="InterPro" id="IPR034154">
    <property type="entry name" value="TOPRIM_DnaG/twinkle"/>
</dbReference>
<dbReference type="OrthoDB" id="5618772at2"/>
<protein>
    <submittedName>
        <fullName evidence="1">Toprim domain protein</fullName>
    </submittedName>
</protein>